<dbReference type="UniPathway" id="UPA00109">
    <property type="reaction ID" value="UER00189"/>
</dbReference>
<dbReference type="NCBIfam" id="TIGR00419">
    <property type="entry name" value="tim"/>
    <property type="match status" value="1"/>
</dbReference>
<reference evidence="15 16" key="1">
    <citation type="submission" date="2017-02" db="EMBL/GenBank/DDBJ databases">
        <authorList>
            <person name="Peterson S.W."/>
        </authorList>
    </citation>
    <scope>NUCLEOTIDE SEQUENCE [LARGE SCALE GENOMIC DNA]</scope>
    <source>
        <strain evidence="15 16">P15</strain>
    </source>
</reference>
<evidence type="ECO:0000256" key="8">
    <source>
        <dbReference type="ARBA" id="ARBA00022432"/>
    </source>
</evidence>
<comment type="pathway">
    <text evidence="13 14">Carbohydrate degradation; glycolysis; D-glyceraldehyde 3-phosphate from glycerone phosphate: step 1/1.</text>
</comment>
<dbReference type="OrthoDB" id="9809429at2"/>
<evidence type="ECO:0000313" key="15">
    <source>
        <dbReference type="EMBL" id="SKC44526.1"/>
    </source>
</evidence>
<feature type="active site" description="Proton acceptor" evidence="13">
    <location>
        <position position="166"/>
    </location>
</feature>
<dbReference type="PANTHER" id="PTHR21139">
    <property type="entry name" value="TRIOSEPHOSPHATE ISOMERASE"/>
    <property type="match status" value="1"/>
</dbReference>
<dbReference type="FunFam" id="3.20.20.70:FF:000020">
    <property type="entry name" value="Triosephosphate isomerase"/>
    <property type="match status" value="1"/>
</dbReference>
<dbReference type="GO" id="GO:0046166">
    <property type="term" value="P:glyceraldehyde-3-phosphate biosynthetic process"/>
    <property type="evidence" value="ECO:0007669"/>
    <property type="project" value="TreeGrafter"/>
</dbReference>
<accession>A0A1T5IZA2</accession>
<dbReference type="EMBL" id="FUZV01000001">
    <property type="protein sequence ID" value="SKC44526.1"/>
    <property type="molecule type" value="Genomic_DNA"/>
</dbReference>
<comment type="subunit">
    <text evidence="5 13 14">Homodimer.</text>
</comment>
<name>A0A1T5IZA2_9GAMM</name>
<comment type="catalytic activity">
    <reaction evidence="1 13 14">
        <text>D-glyceraldehyde 3-phosphate = dihydroxyacetone phosphate</text>
        <dbReference type="Rhea" id="RHEA:18585"/>
        <dbReference type="ChEBI" id="CHEBI:57642"/>
        <dbReference type="ChEBI" id="CHEBI:59776"/>
        <dbReference type="EC" id="5.3.1.1"/>
    </reaction>
</comment>
<dbReference type="InterPro" id="IPR020861">
    <property type="entry name" value="Triosephosphate_isomerase_AS"/>
</dbReference>
<evidence type="ECO:0000256" key="1">
    <source>
        <dbReference type="ARBA" id="ARBA00000474"/>
    </source>
</evidence>
<evidence type="ECO:0000256" key="11">
    <source>
        <dbReference type="ARBA" id="ARBA00023235"/>
    </source>
</evidence>
<dbReference type="GO" id="GO:0005829">
    <property type="term" value="C:cytosol"/>
    <property type="evidence" value="ECO:0007669"/>
    <property type="project" value="TreeGrafter"/>
</dbReference>
<dbReference type="PROSITE" id="PS00171">
    <property type="entry name" value="TIM_1"/>
    <property type="match status" value="1"/>
</dbReference>
<dbReference type="GO" id="GO:0004807">
    <property type="term" value="F:triose-phosphate isomerase activity"/>
    <property type="evidence" value="ECO:0007669"/>
    <property type="project" value="UniProtKB-UniRule"/>
</dbReference>
<keyword evidence="10 13" id="KW-0324">Glycolysis</keyword>
<evidence type="ECO:0000256" key="13">
    <source>
        <dbReference type="HAMAP-Rule" id="MF_00147"/>
    </source>
</evidence>
<evidence type="ECO:0000256" key="9">
    <source>
        <dbReference type="ARBA" id="ARBA00022490"/>
    </source>
</evidence>
<dbReference type="GO" id="GO:0006096">
    <property type="term" value="P:glycolytic process"/>
    <property type="evidence" value="ECO:0007669"/>
    <property type="project" value="UniProtKB-UniRule"/>
</dbReference>
<evidence type="ECO:0000256" key="10">
    <source>
        <dbReference type="ARBA" id="ARBA00023152"/>
    </source>
</evidence>
<dbReference type="EC" id="5.3.1.1" evidence="6 13"/>
<dbReference type="Proteomes" id="UP000190341">
    <property type="component" value="Unassembled WGS sequence"/>
</dbReference>
<proteinExistence type="inferred from homology"/>
<dbReference type="InterPro" id="IPR022896">
    <property type="entry name" value="TrioseP_Isoase_bac/euk"/>
</dbReference>
<comment type="function">
    <text evidence="12 13">Involved in the gluconeogenesis. Catalyzes stereospecifically the conversion of dihydroxyacetone phosphate (DHAP) to D-glyceraldehyde-3-phosphate (G3P).</text>
</comment>
<keyword evidence="9 13" id="KW-0963">Cytoplasm</keyword>
<evidence type="ECO:0000256" key="12">
    <source>
        <dbReference type="ARBA" id="ARBA00055680"/>
    </source>
</evidence>
<gene>
    <name evidence="13" type="primary">tpiA</name>
    <name evidence="15" type="ORF">SAMN06296058_0369</name>
</gene>
<evidence type="ECO:0000256" key="2">
    <source>
        <dbReference type="ARBA" id="ARBA00004742"/>
    </source>
</evidence>
<comment type="pathway">
    <text evidence="2 13 14">Carbohydrate biosynthesis; gluconeogenesis.</text>
</comment>
<dbReference type="UniPathway" id="UPA00138"/>
<evidence type="ECO:0000256" key="3">
    <source>
        <dbReference type="ARBA" id="ARBA00004939"/>
    </source>
</evidence>
<feature type="binding site" evidence="13">
    <location>
        <begin position="232"/>
        <end position="233"/>
    </location>
    <ligand>
        <name>substrate</name>
    </ligand>
</feature>
<feature type="binding site" evidence="13">
    <location>
        <position position="172"/>
    </location>
    <ligand>
        <name>substrate</name>
    </ligand>
</feature>
<dbReference type="InterPro" id="IPR013785">
    <property type="entry name" value="Aldolase_TIM"/>
</dbReference>
<sequence>MRRKIVAGNWKLHGDRKFAYALMDEIAAGLPLGDVRILILPPLPYLGELTEDYAPQGMLLGAQDVSSNEKGAYTGEVSASMLADVGATHGLVGHSERRQYHHESNELVARKFLAAHNAGLTPVLCVGETLEQREAGEGEAVVGAQLSAVLELVGVAAFARAVVAYEPVWAIGTGRTASPEQAQAMHAFLRGVVAGHDARIADSLPILYGGSVKPDNATELFSQPDVDGGLVGGASLVARDFLAIAQAAATRG</sequence>
<dbReference type="PROSITE" id="PS51440">
    <property type="entry name" value="TIM_2"/>
    <property type="match status" value="1"/>
</dbReference>
<evidence type="ECO:0000256" key="14">
    <source>
        <dbReference type="RuleBase" id="RU363013"/>
    </source>
</evidence>
<comment type="similarity">
    <text evidence="4 13 14">Belongs to the triosephosphate isomerase family.</text>
</comment>
<keyword evidence="16" id="KW-1185">Reference proteome</keyword>
<evidence type="ECO:0000256" key="4">
    <source>
        <dbReference type="ARBA" id="ARBA00007422"/>
    </source>
</evidence>
<evidence type="ECO:0000313" key="16">
    <source>
        <dbReference type="Proteomes" id="UP000190341"/>
    </source>
</evidence>
<comment type="subcellular location">
    <subcellularLocation>
        <location evidence="13 14">Cytoplasm</location>
    </subcellularLocation>
</comment>
<keyword evidence="8 13" id="KW-0312">Gluconeogenesis</keyword>
<evidence type="ECO:0000256" key="7">
    <source>
        <dbReference type="ARBA" id="ARBA00019397"/>
    </source>
</evidence>
<feature type="binding site" evidence="13">
    <location>
        <begin position="9"/>
        <end position="11"/>
    </location>
    <ligand>
        <name>substrate</name>
    </ligand>
</feature>
<dbReference type="STRING" id="428993.SAMN06296058_0369"/>
<comment type="pathway">
    <text evidence="3">Carbohydrate metabolism; erythritol degradation.</text>
</comment>
<protein>
    <recommendedName>
        <fullName evidence="7 13">Triosephosphate isomerase</fullName>
        <shortName evidence="13">TIM</shortName>
        <shortName evidence="13">TPI</shortName>
        <ecNumber evidence="6 13">5.3.1.1</ecNumber>
    </recommendedName>
    <alternativeName>
        <fullName evidence="13">Triose-phosphate isomerase</fullName>
    </alternativeName>
</protein>
<keyword evidence="11 13" id="KW-0413">Isomerase</keyword>
<dbReference type="Pfam" id="PF00121">
    <property type="entry name" value="TIM"/>
    <property type="match status" value="1"/>
</dbReference>
<dbReference type="RefSeq" id="WP_079722779.1">
    <property type="nucleotide sequence ID" value="NZ_BMCL01000003.1"/>
</dbReference>
<dbReference type="AlphaFoldDB" id="A0A1T5IZA2"/>
<dbReference type="GO" id="GO:0006094">
    <property type="term" value="P:gluconeogenesis"/>
    <property type="evidence" value="ECO:0007669"/>
    <property type="project" value="UniProtKB-UniRule"/>
</dbReference>
<organism evidence="15 16">
    <name type="scientific">Pseudoxanthomonas indica</name>
    <dbReference type="NCBI Taxonomy" id="428993"/>
    <lineage>
        <taxon>Bacteria</taxon>
        <taxon>Pseudomonadati</taxon>
        <taxon>Pseudomonadota</taxon>
        <taxon>Gammaproteobacteria</taxon>
        <taxon>Lysobacterales</taxon>
        <taxon>Lysobacteraceae</taxon>
        <taxon>Pseudoxanthomonas</taxon>
    </lineage>
</organism>
<evidence type="ECO:0000256" key="5">
    <source>
        <dbReference type="ARBA" id="ARBA00011738"/>
    </source>
</evidence>
<dbReference type="Gene3D" id="3.20.20.70">
    <property type="entry name" value="Aldolase class I"/>
    <property type="match status" value="1"/>
</dbReference>
<dbReference type="InterPro" id="IPR000652">
    <property type="entry name" value="Triosephosphate_isomerase"/>
</dbReference>
<dbReference type="SUPFAM" id="SSF51351">
    <property type="entry name" value="Triosephosphate isomerase (TIM)"/>
    <property type="match status" value="1"/>
</dbReference>
<dbReference type="PANTHER" id="PTHR21139:SF42">
    <property type="entry name" value="TRIOSEPHOSPHATE ISOMERASE"/>
    <property type="match status" value="1"/>
</dbReference>
<dbReference type="CDD" id="cd00311">
    <property type="entry name" value="TIM"/>
    <property type="match status" value="1"/>
</dbReference>
<dbReference type="GO" id="GO:0019563">
    <property type="term" value="P:glycerol catabolic process"/>
    <property type="evidence" value="ECO:0007669"/>
    <property type="project" value="TreeGrafter"/>
</dbReference>
<dbReference type="HAMAP" id="MF_00147_B">
    <property type="entry name" value="TIM_B"/>
    <property type="match status" value="1"/>
</dbReference>
<evidence type="ECO:0000256" key="6">
    <source>
        <dbReference type="ARBA" id="ARBA00011940"/>
    </source>
</evidence>
<feature type="binding site" evidence="13">
    <location>
        <position position="211"/>
    </location>
    <ligand>
        <name>substrate</name>
    </ligand>
</feature>
<feature type="active site" description="Electrophile" evidence="13">
    <location>
        <position position="94"/>
    </location>
</feature>
<dbReference type="InterPro" id="IPR035990">
    <property type="entry name" value="TIM_sf"/>
</dbReference>